<feature type="region of interest" description="Disordered" evidence="1">
    <location>
        <begin position="39"/>
        <end position="61"/>
    </location>
</feature>
<evidence type="ECO:0000313" key="2">
    <source>
        <dbReference type="EMBL" id="KAB8342905.1"/>
    </source>
</evidence>
<evidence type="ECO:0000313" key="3">
    <source>
        <dbReference type="Proteomes" id="UP000327013"/>
    </source>
</evidence>
<organism evidence="2 3">
    <name type="scientific">Carpinus fangiana</name>
    <dbReference type="NCBI Taxonomy" id="176857"/>
    <lineage>
        <taxon>Eukaryota</taxon>
        <taxon>Viridiplantae</taxon>
        <taxon>Streptophyta</taxon>
        <taxon>Embryophyta</taxon>
        <taxon>Tracheophyta</taxon>
        <taxon>Spermatophyta</taxon>
        <taxon>Magnoliopsida</taxon>
        <taxon>eudicotyledons</taxon>
        <taxon>Gunneridae</taxon>
        <taxon>Pentapetalae</taxon>
        <taxon>rosids</taxon>
        <taxon>fabids</taxon>
        <taxon>Fagales</taxon>
        <taxon>Betulaceae</taxon>
        <taxon>Carpinus</taxon>
    </lineage>
</organism>
<protein>
    <submittedName>
        <fullName evidence="2">Uncharacterized protein</fullName>
    </submittedName>
</protein>
<dbReference type="Proteomes" id="UP000327013">
    <property type="component" value="Unassembled WGS sequence"/>
</dbReference>
<dbReference type="GO" id="GO:0005096">
    <property type="term" value="F:GTPase activator activity"/>
    <property type="evidence" value="ECO:0007669"/>
    <property type="project" value="InterPro"/>
</dbReference>
<name>A0A5N6KSZ5_9ROSI</name>
<dbReference type="InterPro" id="IPR034586">
    <property type="entry name" value="Bfa1/Byr4"/>
</dbReference>
<dbReference type="AlphaFoldDB" id="A0A5N6KSZ5"/>
<sequence length="663" mass="71892">MATLQQKAVESWDDDTDFADIHLSRNHIFTTSLSGVKTSVSSRHSVRSESNTGEDDWQVPLTTTDDHSLNKAISSAKEAGIPIPTNVPSSALLGGQIRRLGNGKKRAALPHTDDWGEDLDLPDGPVGTLKVKPRRPQPVTPSGDELDDFDDWAEGSLGVRFGGTRRGSNIRSSSASAMSPSLGSNLTLESEDEGLAGLVLPPGPLNFEAALKKRKAAEADDGTPVPAKRTPSQAAIHTPTPRHDDHDDHDDFFADIELDAGVVFDPKKRTLNRNVKPTWKSAKDVGALPKAQTTLTFTEKATTRIPRPVSATKTARLEPVFESGATNVTRPRRVEATTTSAQLLRSKRSMPALRSHQPTLNKAPSVPFLHGGHAHSNSYHVPPSSRPLQAHLRRDSDTGRPQSPTLRSHSRLSAGMSPETPTRARRDLAPAALAREAAAKRSVTRPARRRNFGDGTELDSFDDLPTSAAKESNSSRVREVNESVRANERVVQDDAAKKGMHWNSTLCRWEGNDNALAGFEAVRAVSPPRPALITNMAGTQGVQVVGGMVFDPQRMCWLKMRGAPSEAASPLGEQEEDDPFRGIDDLPDTTMGNAADGGVATVVAGAGASIDFPVGEEFDLGPDFIRRQREEEVAWRARTGPWMSARHEGHGEEYLWALRQITQ</sequence>
<comment type="caution">
    <text evidence="2">The sequence shown here is derived from an EMBL/GenBank/DDBJ whole genome shotgun (WGS) entry which is preliminary data.</text>
</comment>
<gene>
    <name evidence="2" type="ORF">FH972_022502</name>
</gene>
<dbReference type="PANTHER" id="PTHR35140:SF1">
    <property type="entry name" value="MITOTIC CHECK POINT PROTEIN BFA1"/>
    <property type="match status" value="1"/>
</dbReference>
<dbReference type="OrthoDB" id="19159at2759"/>
<accession>A0A5N6KSZ5</accession>
<reference evidence="2 3" key="1">
    <citation type="submission" date="2019-06" db="EMBL/GenBank/DDBJ databases">
        <title>A chromosomal-level reference genome of Carpinus fangiana (Coryloideae, Betulaceae).</title>
        <authorList>
            <person name="Yang X."/>
            <person name="Wang Z."/>
            <person name="Zhang L."/>
            <person name="Hao G."/>
            <person name="Liu J."/>
            <person name="Yang Y."/>
        </authorList>
    </citation>
    <scope>NUCLEOTIDE SEQUENCE [LARGE SCALE GENOMIC DNA]</scope>
    <source>
        <strain evidence="2">Cfa_2016G</strain>
        <tissue evidence="2">Leaf</tissue>
    </source>
</reference>
<feature type="region of interest" description="Disordered" evidence="1">
    <location>
        <begin position="132"/>
        <end position="151"/>
    </location>
</feature>
<feature type="region of interest" description="Disordered" evidence="1">
    <location>
        <begin position="216"/>
        <end position="245"/>
    </location>
</feature>
<keyword evidence="3" id="KW-1185">Reference proteome</keyword>
<feature type="region of interest" description="Disordered" evidence="1">
    <location>
        <begin position="326"/>
        <end position="484"/>
    </location>
</feature>
<dbReference type="PANTHER" id="PTHR35140">
    <property type="entry name" value="MITOTIC CHECK POINT PROTEIN BFA1"/>
    <property type="match status" value="1"/>
</dbReference>
<dbReference type="GO" id="GO:0001100">
    <property type="term" value="P:negative regulation of exit from mitosis"/>
    <property type="evidence" value="ECO:0007669"/>
    <property type="project" value="InterPro"/>
</dbReference>
<dbReference type="EMBL" id="VIBQ01000012">
    <property type="protein sequence ID" value="KAB8342905.1"/>
    <property type="molecule type" value="Genomic_DNA"/>
</dbReference>
<proteinExistence type="predicted"/>
<evidence type="ECO:0000256" key="1">
    <source>
        <dbReference type="SAM" id="MobiDB-lite"/>
    </source>
</evidence>